<comment type="pathway">
    <text evidence="3 11">Amino-acid biosynthesis; L-isoleucine biosynthesis; 2-oxobutanoate from L-threonine: step 1/1.</text>
</comment>
<dbReference type="SUPFAM" id="SSF53686">
    <property type="entry name" value="Tryptophan synthase beta subunit-like PLP-dependent enzymes"/>
    <property type="match status" value="1"/>
</dbReference>
<dbReference type="InterPro" id="IPR001721">
    <property type="entry name" value="TD_ACT-like"/>
</dbReference>
<dbReference type="InterPro" id="IPR005787">
    <property type="entry name" value="Thr_deHydtase_biosynth"/>
</dbReference>
<evidence type="ECO:0000256" key="3">
    <source>
        <dbReference type="ARBA" id="ARBA00004810"/>
    </source>
</evidence>
<dbReference type="Gene3D" id="3.40.50.1100">
    <property type="match status" value="2"/>
</dbReference>
<proteinExistence type="inferred from homology"/>
<evidence type="ECO:0000256" key="1">
    <source>
        <dbReference type="ARBA" id="ARBA00001274"/>
    </source>
</evidence>
<dbReference type="STRING" id="45607.A0A2T0FD07"/>
<evidence type="ECO:0000256" key="6">
    <source>
        <dbReference type="ARBA" id="ARBA00022624"/>
    </source>
</evidence>
<dbReference type="RefSeq" id="XP_024662796.1">
    <property type="nucleotide sequence ID" value="XM_024807028.1"/>
</dbReference>
<dbReference type="PANTHER" id="PTHR48078">
    <property type="entry name" value="THREONINE DEHYDRATASE, MITOCHONDRIAL-RELATED"/>
    <property type="match status" value="1"/>
</dbReference>
<keyword evidence="7" id="KW-0677">Repeat</keyword>
<evidence type="ECO:0000256" key="9">
    <source>
        <dbReference type="ARBA" id="ARBA00023239"/>
    </source>
</evidence>
<evidence type="ECO:0000313" key="14">
    <source>
        <dbReference type="Proteomes" id="UP000238350"/>
    </source>
</evidence>
<dbReference type="GO" id="GO:0004794">
    <property type="term" value="F:threonine deaminase activity"/>
    <property type="evidence" value="ECO:0007669"/>
    <property type="project" value="UniProtKB-UniRule"/>
</dbReference>
<protein>
    <recommendedName>
        <fullName evidence="11">Threonine dehydratase</fullName>
        <ecNumber evidence="11">4.3.1.19</ecNumber>
    </recommendedName>
    <alternativeName>
        <fullName evidence="11">Threonine deaminase</fullName>
    </alternativeName>
</protein>
<dbReference type="Pfam" id="PF00291">
    <property type="entry name" value="PALP"/>
    <property type="match status" value="1"/>
</dbReference>
<comment type="catalytic activity">
    <reaction evidence="1 11">
        <text>L-threonine = 2-oxobutanoate + NH4(+)</text>
        <dbReference type="Rhea" id="RHEA:22108"/>
        <dbReference type="ChEBI" id="CHEBI:16763"/>
        <dbReference type="ChEBI" id="CHEBI:28938"/>
        <dbReference type="ChEBI" id="CHEBI:57926"/>
        <dbReference type="EC" id="4.3.1.19"/>
    </reaction>
</comment>
<dbReference type="Gene3D" id="3.40.1020.10">
    <property type="entry name" value="Biosynthetic Threonine Deaminase, Domain 3"/>
    <property type="match status" value="1"/>
</dbReference>
<gene>
    <name evidence="13" type="ORF">B9G98_00470</name>
</gene>
<keyword evidence="9 11" id="KW-0456">Lyase</keyword>
<dbReference type="Pfam" id="PF00585">
    <property type="entry name" value="Thr_dehydrat_C"/>
    <property type="match status" value="2"/>
</dbReference>
<evidence type="ECO:0000256" key="10">
    <source>
        <dbReference type="ARBA" id="ARBA00023304"/>
    </source>
</evidence>
<dbReference type="GO" id="GO:0009097">
    <property type="term" value="P:isoleucine biosynthetic process"/>
    <property type="evidence" value="ECO:0007669"/>
    <property type="project" value="UniProtKB-UniRule"/>
</dbReference>
<dbReference type="InterPro" id="IPR001926">
    <property type="entry name" value="TrpB-like_PALP"/>
</dbReference>
<dbReference type="GO" id="GO:0006565">
    <property type="term" value="P:L-serine catabolic process"/>
    <property type="evidence" value="ECO:0007669"/>
    <property type="project" value="TreeGrafter"/>
</dbReference>
<evidence type="ECO:0000256" key="4">
    <source>
        <dbReference type="ARBA" id="ARBA00010869"/>
    </source>
</evidence>
<keyword evidence="5 11" id="KW-0028">Amino-acid biosynthesis</keyword>
<dbReference type="GO" id="GO:0006567">
    <property type="term" value="P:L-threonine catabolic process"/>
    <property type="evidence" value="ECO:0007669"/>
    <property type="project" value="TreeGrafter"/>
</dbReference>
<dbReference type="InterPro" id="IPR050147">
    <property type="entry name" value="Ser/Thr_Dehydratase"/>
</dbReference>
<dbReference type="GeneID" id="36514219"/>
<dbReference type="Proteomes" id="UP000238350">
    <property type="component" value="Unassembled WGS sequence"/>
</dbReference>
<dbReference type="PROSITE" id="PS51672">
    <property type="entry name" value="ACT_LIKE"/>
    <property type="match status" value="2"/>
</dbReference>
<dbReference type="FunFam" id="3.40.50.1100:FF:000008">
    <property type="entry name" value="L-threonine dehydratase"/>
    <property type="match status" value="1"/>
</dbReference>
<dbReference type="OrthoDB" id="4418812at2759"/>
<comment type="cofactor">
    <cofactor evidence="2 11">
        <name>pyridoxal 5'-phosphate</name>
        <dbReference type="ChEBI" id="CHEBI:597326"/>
    </cofactor>
</comment>
<keyword evidence="6 11" id="KW-0412">Isoleucine biosynthesis</keyword>
<dbReference type="InterPro" id="IPR036052">
    <property type="entry name" value="TrpB-like_PALP_sf"/>
</dbReference>
<evidence type="ECO:0000259" key="12">
    <source>
        <dbReference type="PROSITE" id="PS51672"/>
    </source>
</evidence>
<evidence type="ECO:0000256" key="11">
    <source>
        <dbReference type="RuleBase" id="RU362012"/>
    </source>
</evidence>
<accession>A0A2T0FD07</accession>
<dbReference type="InterPro" id="IPR038110">
    <property type="entry name" value="TD_ACT-like_sf"/>
</dbReference>
<dbReference type="GO" id="GO:0003941">
    <property type="term" value="F:L-serine ammonia-lyase activity"/>
    <property type="evidence" value="ECO:0007669"/>
    <property type="project" value="TreeGrafter"/>
</dbReference>
<dbReference type="EMBL" id="NDIQ01000001">
    <property type="protein sequence ID" value="PRT52850.1"/>
    <property type="molecule type" value="Genomic_DNA"/>
</dbReference>
<evidence type="ECO:0000256" key="5">
    <source>
        <dbReference type="ARBA" id="ARBA00022605"/>
    </source>
</evidence>
<keyword evidence="8 11" id="KW-0663">Pyridoxal phosphate</keyword>
<keyword evidence="10 11" id="KW-0100">Branched-chain amino acid biosynthesis</keyword>
<comment type="similarity">
    <text evidence="4 11">Belongs to the serine/threonine dehydratase family.</text>
</comment>
<dbReference type="PROSITE" id="PS00165">
    <property type="entry name" value="DEHYDRATASE_SER_THR"/>
    <property type="match status" value="1"/>
</dbReference>
<dbReference type="NCBIfam" id="TIGR01124">
    <property type="entry name" value="ilvA_2Cterm"/>
    <property type="match status" value="1"/>
</dbReference>
<keyword evidence="14" id="KW-1185">Reference proteome</keyword>
<dbReference type="SUPFAM" id="SSF55021">
    <property type="entry name" value="ACT-like"/>
    <property type="match status" value="2"/>
</dbReference>
<evidence type="ECO:0000256" key="2">
    <source>
        <dbReference type="ARBA" id="ARBA00001933"/>
    </source>
</evidence>
<name>A0A2T0FD07_9ASCO</name>
<dbReference type="NCBIfam" id="NF006674">
    <property type="entry name" value="PRK09224.1"/>
    <property type="match status" value="1"/>
</dbReference>
<evidence type="ECO:0000256" key="8">
    <source>
        <dbReference type="ARBA" id="ARBA00022898"/>
    </source>
</evidence>
<dbReference type="EC" id="4.3.1.19" evidence="11"/>
<dbReference type="CDD" id="cd01562">
    <property type="entry name" value="Thr-dehyd"/>
    <property type="match status" value="1"/>
</dbReference>
<comment type="caution">
    <text evidence="13">The sequence shown here is derived from an EMBL/GenBank/DDBJ whole genome shotgun (WGS) entry which is preliminary data.</text>
</comment>
<sequence length="511" mass="56301">MTFTGEQEPDYLREILTSRVYDVVKETPCELAVGSSERTGTNVYLKREDLQPVFSFKLRGAYNMMAQLPEDKRWKGVISCSAGNHAQGVAYSARHLNIPATIVMPLATPSIKVENVRRLGAQVVLYGDDFDSAKAECARLEKLHGLQYIPPFDDPLVIAGQGTIGVEILRQVDLSKLKAIFCAIGGGGMAAGISAYVKRIAPHIKVYGVETFDADAMDRSLKGGERVTLKEAGLFADGTAVKIVGEETFRVCQKYLDGVVKVNTDEICAAINDVFLDTRSVVEPSGAMALAGIKKYLEAAGPEALGDQNAYCAVLSGANMNFDRLRFVTERSRLGAGKEVFFIVEMPEKPGMFRKLIGAIHPRAVTEFAYRYRSPDFARVYISFSVGDRSEVAEIISEITNSGMKAHDMSDNDLAKSHCRYMVGGSADLAEERLFSFEFPERPGALFKFLENLKTTSNISLFHYRDNGSDIARVLVGIIPSADENIDKFAKRIGYSYEDVTDNVAYQLFLK</sequence>
<reference evidence="13 14" key="1">
    <citation type="submission" date="2017-04" db="EMBL/GenBank/DDBJ databases">
        <title>Genome sequencing of [Candida] sorbophila.</title>
        <authorList>
            <person name="Ahn J.O."/>
        </authorList>
    </citation>
    <scope>NUCLEOTIDE SEQUENCE [LARGE SCALE GENOMIC DNA]</scope>
    <source>
        <strain evidence="13 14">DS02</strain>
    </source>
</reference>
<dbReference type="AlphaFoldDB" id="A0A2T0FD07"/>
<feature type="domain" description="ACT-like" evidence="12">
    <location>
        <begin position="340"/>
        <end position="411"/>
    </location>
</feature>
<dbReference type="InterPro" id="IPR045865">
    <property type="entry name" value="ACT-like_dom_sf"/>
</dbReference>
<organism evidence="13 14">
    <name type="scientific">Wickerhamiella sorbophila</name>
    <dbReference type="NCBI Taxonomy" id="45607"/>
    <lineage>
        <taxon>Eukaryota</taxon>
        <taxon>Fungi</taxon>
        <taxon>Dikarya</taxon>
        <taxon>Ascomycota</taxon>
        <taxon>Saccharomycotina</taxon>
        <taxon>Dipodascomycetes</taxon>
        <taxon>Dipodascales</taxon>
        <taxon>Trichomonascaceae</taxon>
        <taxon>Wickerhamiella</taxon>
    </lineage>
</organism>
<dbReference type="GO" id="GO:0030170">
    <property type="term" value="F:pyridoxal phosphate binding"/>
    <property type="evidence" value="ECO:0007669"/>
    <property type="project" value="InterPro"/>
</dbReference>
<feature type="domain" description="ACT-like" evidence="12">
    <location>
        <begin position="433"/>
        <end position="502"/>
    </location>
</feature>
<evidence type="ECO:0000256" key="7">
    <source>
        <dbReference type="ARBA" id="ARBA00022737"/>
    </source>
</evidence>
<dbReference type="InterPro" id="IPR000634">
    <property type="entry name" value="Ser/Thr_deHydtase_PyrdxlP-BS"/>
</dbReference>
<evidence type="ECO:0000313" key="13">
    <source>
        <dbReference type="EMBL" id="PRT52850.1"/>
    </source>
</evidence>
<dbReference type="PANTHER" id="PTHR48078:SF11">
    <property type="entry name" value="THREONINE DEHYDRATASE, MITOCHONDRIAL"/>
    <property type="match status" value="1"/>
</dbReference>
<dbReference type="CDD" id="cd04906">
    <property type="entry name" value="ACT_ThrD-I_1"/>
    <property type="match status" value="1"/>
</dbReference>
<dbReference type="UniPathway" id="UPA00047">
    <property type="reaction ID" value="UER00054"/>
</dbReference>
<dbReference type="CDD" id="cd04907">
    <property type="entry name" value="ACT_ThrD-I_2"/>
    <property type="match status" value="1"/>
</dbReference>